<dbReference type="PANTHER" id="PTHR31640:SF1">
    <property type="entry name" value="BRIDGE-LIKE LIPID TRANSFER PROTEIN FAMILY MEMBER 1"/>
    <property type="match status" value="1"/>
</dbReference>
<evidence type="ECO:0000313" key="4">
    <source>
        <dbReference type="Proteomes" id="UP000663828"/>
    </source>
</evidence>
<feature type="compositionally biased region" description="Polar residues" evidence="1">
    <location>
        <begin position="2023"/>
        <end position="2041"/>
    </location>
</feature>
<feature type="compositionally biased region" description="Polar residues" evidence="1">
    <location>
        <begin position="2729"/>
        <end position="2742"/>
    </location>
</feature>
<feature type="compositionally biased region" description="Low complexity" evidence="1">
    <location>
        <begin position="664"/>
        <end position="678"/>
    </location>
</feature>
<feature type="compositionally biased region" description="Low complexity" evidence="1">
    <location>
        <begin position="825"/>
        <end position="852"/>
    </location>
</feature>
<organism evidence="3 4">
    <name type="scientific">Adineta ricciae</name>
    <name type="common">Rotifer</name>
    <dbReference type="NCBI Taxonomy" id="249248"/>
    <lineage>
        <taxon>Eukaryota</taxon>
        <taxon>Metazoa</taxon>
        <taxon>Spiralia</taxon>
        <taxon>Gnathifera</taxon>
        <taxon>Rotifera</taxon>
        <taxon>Eurotatoria</taxon>
        <taxon>Bdelloidea</taxon>
        <taxon>Adinetida</taxon>
        <taxon>Adinetidae</taxon>
        <taxon>Adineta</taxon>
    </lineage>
</organism>
<feature type="compositionally biased region" description="Low complexity" evidence="1">
    <location>
        <begin position="1773"/>
        <end position="1783"/>
    </location>
</feature>
<accession>A0A814SRN4</accession>
<name>A0A814SRN4_ADIRI</name>
<proteinExistence type="predicted"/>
<feature type="region of interest" description="Disordered" evidence="1">
    <location>
        <begin position="2215"/>
        <end position="2243"/>
    </location>
</feature>
<feature type="compositionally biased region" description="Low complexity" evidence="1">
    <location>
        <begin position="1130"/>
        <end position="1144"/>
    </location>
</feature>
<feature type="compositionally biased region" description="Low complexity" evidence="1">
    <location>
        <begin position="616"/>
        <end position="627"/>
    </location>
</feature>
<dbReference type="InterPro" id="IPR033616">
    <property type="entry name" value="BLTP1"/>
</dbReference>
<evidence type="ECO:0000313" key="3">
    <source>
        <dbReference type="EMBL" id="CAF1150987.1"/>
    </source>
</evidence>
<evidence type="ECO:0000259" key="2">
    <source>
        <dbReference type="SMART" id="SM01220"/>
    </source>
</evidence>
<feature type="region of interest" description="Disordered" evidence="1">
    <location>
        <begin position="1571"/>
        <end position="1591"/>
    </location>
</feature>
<feature type="region of interest" description="Disordered" evidence="1">
    <location>
        <begin position="1095"/>
        <end position="1144"/>
    </location>
</feature>
<feature type="compositionally biased region" description="Polar residues" evidence="1">
    <location>
        <begin position="606"/>
        <end position="615"/>
    </location>
</feature>
<dbReference type="GO" id="GO:0048488">
    <property type="term" value="P:synaptic vesicle endocytosis"/>
    <property type="evidence" value="ECO:0007669"/>
    <property type="project" value="TreeGrafter"/>
</dbReference>
<feature type="region of interest" description="Disordered" evidence="1">
    <location>
        <begin position="1426"/>
        <end position="1446"/>
    </location>
</feature>
<feature type="non-terminal residue" evidence="3">
    <location>
        <position position="1"/>
    </location>
</feature>
<dbReference type="InterPro" id="IPR056742">
    <property type="entry name" value="BLTP1_C"/>
</dbReference>
<feature type="compositionally biased region" description="Basic and acidic residues" evidence="1">
    <location>
        <begin position="2711"/>
        <end position="2722"/>
    </location>
</feature>
<dbReference type="Proteomes" id="UP000663828">
    <property type="component" value="Unassembled WGS sequence"/>
</dbReference>
<reference evidence="3" key="1">
    <citation type="submission" date="2021-02" db="EMBL/GenBank/DDBJ databases">
        <authorList>
            <person name="Nowell W R."/>
        </authorList>
    </citation>
    <scope>NUCLEOTIDE SEQUENCE</scope>
</reference>
<feature type="region of interest" description="Disordered" evidence="1">
    <location>
        <begin position="1164"/>
        <end position="1187"/>
    </location>
</feature>
<gene>
    <name evidence="3" type="ORF">XAT740_LOCUS20948</name>
</gene>
<protein>
    <recommendedName>
        <fullName evidence="2">Bridge-like lipid transfer protein family member 1 C-terminal domain-containing protein</fullName>
    </recommendedName>
</protein>
<dbReference type="Pfam" id="PF25040">
    <property type="entry name" value="BLTP1_C"/>
    <property type="match status" value="4"/>
</dbReference>
<feature type="region of interest" description="Disordered" evidence="1">
    <location>
        <begin position="1381"/>
        <end position="1407"/>
    </location>
</feature>
<dbReference type="InterPro" id="IPR047104">
    <property type="entry name" value="BLTP1_N"/>
</dbReference>
<feature type="region of interest" description="Disordered" evidence="1">
    <location>
        <begin position="664"/>
        <end position="683"/>
    </location>
</feature>
<feature type="compositionally biased region" description="Polar residues" evidence="1">
    <location>
        <begin position="853"/>
        <end position="872"/>
    </location>
</feature>
<feature type="region of interest" description="Disordered" evidence="1">
    <location>
        <begin position="590"/>
        <end position="656"/>
    </location>
</feature>
<evidence type="ECO:0000256" key="1">
    <source>
        <dbReference type="SAM" id="MobiDB-lite"/>
    </source>
</evidence>
<feature type="domain" description="Bridge-like lipid transfer protein family member 1 C-terminal" evidence="2">
    <location>
        <begin position="3167"/>
        <end position="3726"/>
    </location>
</feature>
<dbReference type="SMART" id="SM01220">
    <property type="entry name" value="FSA_C"/>
    <property type="match status" value="1"/>
</dbReference>
<feature type="region of interest" description="Disordered" evidence="1">
    <location>
        <begin position="825"/>
        <end position="872"/>
    </location>
</feature>
<feature type="region of interest" description="Disordered" evidence="1">
    <location>
        <begin position="1747"/>
        <end position="1783"/>
    </location>
</feature>
<comment type="caution">
    <text evidence="3">The sequence shown here is derived from an EMBL/GenBank/DDBJ whole genome shotgun (WGS) entry which is preliminary data.</text>
</comment>
<dbReference type="Pfam" id="PF20413">
    <property type="entry name" value="BLTP1_N"/>
    <property type="match status" value="1"/>
</dbReference>
<feature type="region of interest" description="Disordered" evidence="1">
    <location>
        <begin position="2705"/>
        <end position="2746"/>
    </location>
</feature>
<dbReference type="GO" id="GO:0098793">
    <property type="term" value="C:presynapse"/>
    <property type="evidence" value="ECO:0007669"/>
    <property type="project" value="GOC"/>
</dbReference>
<feature type="region of interest" description="Disordered" evidence="1">
    <location>
        <begin position="3147"/>
        <end position="3167"/>
    </location>
</feature>
<sequence length="3740" mass="422934">NRLYYILEGIDAHKRYYSPTGVKSQLGLSDEFEKRDGCFDCGEVSNIKILVEILLHTAPPIDSNRTDLLYVQQVKAMGNRDTFHPNKLDYDLFNIEIDIGPVNLFLHGLFLKKLWWVKENIFGWDQMFHDIREPDLIREKKIIVHDDPLVDLIDLTYPFDPRYFRPLMVTLRVALHNITAHLVHHTDDEPCPMAFCERLCFEMTTDLDETRLQLYFSPVNVYVEDAIVRNKTDQHLSTGCLQLSGLIIRGHAMLSHEGLPPERETLEYAWQMEIILGKIAARLTTIQLEKVLGFVKNFYLQIMEDEYTLTRSPVIDKTKWIEKLKYDVLRFSLDSIDFNLVEVGSAVNMQIAPIRLCMCNMHTALCNESLTLKVGSIQVRQLLRLYPGSWLEAGSIHVPELRINAKFECHPPTPATVSEQLDFLRRHDQHSQRLHFLYNPKSQQTLNIPNISTNLKRPSNVGLATNANVLSCACLGGSSNYYTLVQGEQFFKNTFRLSEQSSFGRSLFRPDVHVLYSHAIFEQKYSWDTYERFHQFPDELKDEEIFYPFDFCAQQAQPDETRSPPMNENHLRHSVPTDLYSLSRTSSVKNIKPKSVIERNQHKRSSSSIPLNNVNPASSPSPTTPISDDYLTPNDRLSPTSSSRTSLNSAVHHRNNIMETSSISSLTMMQQQSSTVSSPIQSNTNLFSRSVDNERDSLTNSSRSSSFDSLVALEEILQRQQMRNSSMFIHHKGVPSATEYNKIQQPSLPSSSWISLRNQMKMSIPKSTLLSTTYIRYLSHYRSSTWSNSATFPPNIQREQVDPRPLLDFDCVSQGFSCSFLSENSSSQSFTTPPSRQSQQQQQQQNQSQSLSATTVNTRPRPSIAQSMSPINSSNNIATEKEICLRFIGAFNILLTPLMLECLTVYIEKWKTFDLHPISILDGLHVRAQTQSNPSVTSIDLSATKISLQLPKINVCLLQAGLAEDNVQLTELRTPIDIVTMSLFALSCKQIQMETILSKRDQSTAGVFKIQSITGQFRRFENDFSSIENVNIHAIQSQRCRLQFRLANDIQTHLPLGVNRKNVGFVMNEFGLQRLCFKLINNAAKQQQQRKFISPVMTQVDETHTSRSSAKHKSKRKQSTDPLLSSAINSPTSIPSTVTSSSASSSSVFDGSIDHVWISFPEPPHHTHSTSNSSKRPRTSTTSAKQAPMPKKLFSYTRYDWNFLSTLSPTFLGWFCVINRIQKPMEKFLHRREKRLDAVLAYFLVETKPALTLSKSKFYDLFTPKTKYLLSHPVCQLVTELRKQFNHSTQMHINLQPIIVPELQILKQGIRGACHDWAKIIKQQPHQIIVQPITVPPSTSPINVILPTSNNEQEQPPAVVRAPTKVDRVQRFIGHEFVKTHPRQPATGPIKQQDGPDHGTANGSAIRKRTVVQNTRCSANNRETLIDMIGDGNDPGVGETRRPSGFLEPASGYVNVAYQEGDAMRRFEPTVNVNNTNGYKRLSIGHDESDFEGNSSAIRSTDNTHDNEAVYYTDSAREYADSVEQLFKILLEYAGVELSVSSSIEPLFEKLGQTVLASAQIKRFDVKILPNEPTNESQTNANHQPSSPPTTVQFRVPHIRPSILNTSNELSILSVTNLSIQSVCRQSLEYDRLHSANVQAGIRVQRVQQEVNLSFIRLVYQFYTVVGNAVEYTGIDEITKTDANTNEQQNDALDTSDIMNPDNGIQNLVLRTLEPSILQLNSQYNDTELDHPERQCWKKLRELVAHNATSAVPKPTQPPVTTTSRKQQRSGSQPPNENIPQQQNQTRLIGANGNAETLLLSSFGWLIIDEIHYAASLGGLKVDGCMGKVQGSISISQRLRALQATANSQNTKKYDGSLIVQIGSTSLSLKETLSTSADNLPHSTVPLTHPSSSNIPSSNREISVLDIIVGKSRALTSLQTRGVNLTLSGVTNIGTIAMDVPLRPQEVHDLVNRAGRLITSYVQEFLPDDTQQTSLTPSTVNVDTGTINASLNDTTEEPNMSVPLERTIIKKRLGTRRKDTKTRSTNARPLETQQSLSSASSKRPVFEAHITAQCQGMTFSTTLLSTLKAQYKIGVLEGVANIGATKSRFTAIIHEHALHFLNNNNNDRQQPPTVSSDNHVRIDFPEIRCYGNYDMQQELANKSKGHLNLRTKIDLLKLTITADFLAQLVFVSKVIIHEINEILAKVSGFDQFRFGSTKHGRLSSSSTVPIMRVGSTDIEDEGDYDEDDEDDDEPGKDQQTTPATPFTYKIHISMRGFEVMGQTPSNTTVKFENGADKVPILVKLTNYDEQNPLYLYNKPLINALLYIKLSLGQLLHTGGFQDAAYFKTKLLLRNSFQSDDPEKEAYFIRLTKPSFYWQPGAIDKGILFWLNYKNTYEHWNEQRGAFTTTTSDSARIRSIVNVPTSPTTTKELNLMFQLHIVDLGIAIPLQQYDLPPKLTTTDTLLTQGMTTQQSVPTLDESSDFLVFTLDKTTISACSCGAIISSGSFEGFCFRFAENFQQTNNSWKPERSSLSWNTILNACCVPSGQYLMHSRARHILNSNSPKWFLNVQWDMKGIDINLDSTIGKRFSQLIRTITSTQLIEPTDHANSEMNSSSHSNLLNTQAGSTKNIQENLDENEDDERNKRLEYEHLILGQRIETLKRSNTPYEILKPELVRYEWLEKELLHTVKSEIQQIMKKQSNKPLPQQQQVFTIQQQNELFRRSNIATTGHNRDRNRIDSPSHRRTQSHDVNVNTHHLQSDVTAYPPSIREDEIETDTPRASSFNIRFPTQDSTLFDDHHSIPTSTPNEITSAPAVDLELNVQIQIASGSCNLYTRRDLISHSPFTTTNPTKQQQSQANIGASVYINKTEYQVSQFFLPGVDVDAHYNSKHNNTTNSALNKRGSFYCRAMIQSPTTQITIHPLLLDFLEQALEHITLPQDQERQTNLQQEQMQNINEDNSENDHLKTMFLIEDQSSTASFPIDVVVSLFIQPSVLLFTCLPTHPMECELRLPTVDVVFSSKRALLDNVPSSVIDSDTEQIIENSLGGLSFSLYMKDFKLNVYHPFSGESKVHLFEDIRSGQLRTRNALAVSVQSVSFNISRTRYTLLERDGEVLNNIQLSIIGQISKAQFEYDIKRFSEILTFPKIWYNRSLARRLFLGDETLPTTIPRASPAPPHSTSSTVTRSVAPNVTKAAANKQLRKEARVLLAIQLKELQISMRMSNVMGKVEWNTTDVSSTGSLTLTNDGQRTFFFSIGLQKSVFQADEGIVGGVIRLKNLRTTGLIRHGLQNHAFLNESSHVFDVLTDAIEIRLDYMSFPTLMGRICHILLRLKDDHHGTPGSHSMPPSTLVLVNLEWSQLHLMITRSTTPDIIKMVLKLSEFFNAHLLNSKSLLASIHYDFHDGVRENHVEKKPTSGQSKYDTNIIKRYIGMHGGELMLQGHNLTLVVFHGSNFKARQWALFSLNEPQINFVTDHGETGDINQKLFFYLGHQGQTMPRSRTNMASISKVTRNSNEAPSNLTINEWFNYASSTISAVGTYEALVNGMFLDAFLLGLRDFPSMDDVPNPVLLTKTRSKQYEQSAESIFILPGLELRFQTRQLSGQVHCSFETEFYEHIMFSFNAEHFYFLHDLISSYIKEKEKATSNDKPRQRSPPSATTNSIDNSALVSLDEVRSDDLRHFHCPDAKWKLQPTIKLLTAYGNEVEPFGADYILQKLGFRHARLTIPKWLQRGIMDPCEQSMTVVQLFLIFLLPERFKEMCMRQ</sequence>
<dbReference type="PANTHER" id="PTHR31640">
    <property type="entry name" value="TRANSMEMBRANE PROTEIN KIAA1109"/>
    <property type="match status" value="1"/>
</dbReference>
<feature type="compositionally biased region" description="Polar residues" evidence="1">
    <location>
        <begin position="1120"/>
        <end position="1129"/>
    </location>
</feature>
<feature type="compositionally biased region" description="Acidic residues" evidence="1">
    <location>
        <begin position="2217"/>
        <end position="2234"/>
    </location>
</feature>
<feature type="compositionally biased region" description="Polar residues" evidence="1">
    <location>
        <begin position="1572"/>
        <end position="1591"/>
    </location>
</feature>
<keyword evidence="4" id="KW-1185">Reference proteome</keyword>
<feature type="region of interest" description="Disordered" evidence="1">
    <location>
        <begin position="2012"/>
        <end position="2041"/>
    </location>
</feature>
<feature type="region of interest" description="Disordered" evidence="1">
    <location>
        <begin position="557"/>
        <end position="577"/>
    </location>
</feature>
<feature type="compositionally biased region" description="Polar residues" evidence="1">
    <location>
        <begin position="3630"/>
        <end position="3639"/>
    </location>
</feature>
<feature type="compositionally biased region" description="Low complexity" evidence="1">
    <location>
        <begin position="636"/>
        <end position="649"/>
    </location>
</feature>
<feature type="region of interest" description="Disordered" evidence="1">
    <location>
        <begin position="3620"/>
        <end position="3639"/>
    </location>
</feature>
<dbReference type="EMBL" id="CAJNOR010001485">
    <property type="protein sequence ID" value="CAF1150987.1"/>
    <property type="molecule type" value="Genomic_DNA"/>
</dbReference>